<reference evidence="1 2" key="1">
    <citation type="submission" date="2022-02" db="EMBL/GenBank/DDBJ databases">
        <authorList>
            <person name="Min J."/>
        </authorList>
    </citation>
    <scope>NUCLEOTIDE SEQUENCE [LARGE SCALE GENOMIC DNA]</scope>
    <source>
        <strain evidence="1 2">GR10-1</strain>
    </source>
</reference>
<dbReference type="RefSeq" id="WP_240830898.1">
    <property type="nucleotide sequence ID" value="NZ_JAKWBL010000003.1"/>
</dbReference>
<dbReference type="Proteomes" id="UP001202248">
    <property type="component" value="Unassembled WGS sequence"/>
</dbReference>
<gene>
    <name evidence="1" type="ORF">MKP09_15555</name>
</gene>
<comment type="caution">
    <text evidence="1">The sequence shown here is derived from an EMBL/GenBank/DDBJ whole genome shotgun (WGS) entry which is preliminary data.</text>
</comment>
<evidence type="ECO:0000313" key="2">
    <source>
        <dbReference type="Proteomes" id="UP001202248"/>
    </source>
</evidence>
<sequence>MSESREHIRNRMLQNAARIWGYAETEDTSSFDPLVNLLLSVNASEFERLSNEIHHSRSRVMERIMQLLAPDVLTGPHQASAILNANSIDNTAILSPKEQFFITQPSQSRNEGNVDIYFTPVDSFFITASSIKYLAAGNKMFRYTTDSITKELIGLAGEQQVLPNATLWIALDNPNIKLNNTQFYFQYRSEINKEIFYNQLKNTHWSVNGRQLIPQKGFNTIPNTNPDWYAQQIINQQSSISDKYVQLVKQQHENFLSLLKNLPIQD</sequence>
<accession>A0ABS9SLK2</accession>
<organism evidence="1 2">
    <name type="scientific">Niabella ginsengisoli</name>
    <dbReference type="NCBI Taxonomy" id="522298"/>
    <lineage>
        <taxon>Bacteria</taxon>
        <taxon>Pseudomonadati</taxon>
        <taxon>Bacteroidota</taxon>
        <taxon>Chitinophagia</taxon>
        <taxon>Chitinophagales</taxon>
        <taxon>Chitinophagaceae</taxon>
        <taxon>Niabella</taxon>
    </lineage>
</organism>
<proteinExistence type="predicted"/>
<dbReference type="EMBL" id="JAKWBL010000003">
    <property type="protein sequence ID" value="MCH5599222.1"/>
    <property type="molecule type" value="Genomic_DNA"/>
</dbReference>
<evidence type="ECO:0000313" key="1">
    <source>
        <dbReference type="EMBL" id="MCH5599222.1"/>
    </source>
</evidence>
<protein>
    <submittedName>
        <fullName evidence="1">Uncharacterized protein</fullName>
    </submittedName>
</protein>
<name>A0ABS9SLK2_9BACT</name>
<keyword evidence="2" id="KW-1185">Reference proteome</keyword>